<dbReference type="EMBL" id="PVWO01000045">
    <property type="protein sequence ID" value="PSB58177.1"/>
    <property type="molecule type" value="Genomic_DNA"/>
</dbReference>
<accession>A0A2T1GKB1</accession>
<organism evidence="2 3">
    <name type="scientific">Chamaesiphon polymorphus CCALA 037</name>
    <dbReference type="NCBI Taxonomy" id="2107692"/>
    <lineage>
        <taxon>Bacteria</taxon>
        <taxon>Bacillati</taxon>
        <taxon>Cyanobacteriota</taxon>
        <taxon>Cyanophyceae</taxon>
        <taxon>Gomontiellales</taxon>
        <taxon>Chamaesiphonaceae</taxon>
        <taxon>Chamaesiphon</taxon>
    </lineage>
</organism>
<feature type="transmembrane region" description="Helical" evidence="1">
    <location>
        <begin position="7"/>
        <end position="28"/>
    </location>
</feature>
<gene>
    <name evidence="2" type="ORF">C7B77_05730</name>
</gene>
<protein>
    <submittedName>
        <fullName evidence="2">Uncharacterized protein</fullName>
    </submittedName>
</protein>
<evidence type="ECO:0000313" key="3">
    <source>
        <dbReference type="Proteomes" id="UP000238937"/>
    </source>
</evidence>
<dbReference type="Proteomes" id="UP000238937">
    <property type="component" value="Unassembled WGS sequence"/>
</dbReference>
<keyword evidence="1" id="KW-0472">Membrane</keyword>
<keyword evidence="3" id="KW-1185">Reference proteome</keyword>
<keyword evidence="1" id="KW-1133">Transmembrane helix</keyword>
<name>A0A2T1GKB1_9CYAN</name>
<dbReference type="RefSeq" id="WP_106301315.1">
    <property type="nucleotide sequence ID" value="NZ_PVWO01000045.1"/>
</dbReference>
<reference evidence="2 3" key="1">
    <citation type="submission" date="2018-03" db="EMBL/GenBank/DDBJ databases">
        <title>The ancient ancestry and fast evolution of plastids.</title>
        <authorList>
            <person name="Moore K.R."/>
            <person name="Magnabosco C."/>
            <person name="Momper L."/>
            <person name="Gold D.A."/>
            <person name="Bosak T."/>
            <person name="Fournier G.P."/>
        </authorList>
    </citation>
    <scope>NUCLEOTIDE SEQUENCE [LARGE SCALE GENOMIC DNA]</scope>
    <source>
        <strain evidence="2 3">CCALA 037</strain>
    </source>
</reference>
<comment type="caution">
    <text evidence="2">The sequence shown here is derived from an EMBL/GenBank/DDBJ whole genome shotgun (WGS) entry which is preliminary data.</text>
</comment>
<evidence type="ECO:0000313" key="2">
    <source>
        <dbReference type="EMBL" id="PSB58177.1"/>
    </source>
</evidence>
<evidence type="ECO:0000256" key="1">
    <source>
        <dbReference type="SAM" id="Phobius"/>
    </source>
</evidence>
<dbReference type="AlphaFoldDB" id="A0A2T1GKB1"/>
<sequence length="116" mass="13280">MSKKTNALQLIGFTSIGIAVAVLCYIQYRIDDSKIVKAISVSTEIEKESGFKNTKFKYIHRDGKLDSKSVLEKFDRPLSEIAAKNGCIKMELTFSDWYPWDKYRGLVNFQEIACPF</sequence>
<proteinExistence type="predicted"/>
<keyword evidence="1" id="KW-0812">Transmembrane</keyword>